<dbReference type="InterPro" id="IPR003593">
    <property type="entry name" value="AAA+_ATPase"/>
</dbReference>
<reference evidence="5" key="1">
    <citation type="submission" date="2023-06" db="EMBL/GenBank/DDBJ databases">
        <title>Genomic of Agaribacillus aureum.</title>
        <authorList>
            <person name="Wang G."/>
        </authorList>
    </citation>
    <scope>NUCLEOTIDE SEQUENCE</scope>
    <source>
        <strain evidence="5">BMA12</strain>
    </source>
</reference>
<dbReference type="Gene3D" id="1.10.8.60">
    <property type="match status" value="1"/>
</dbReference>
<dbReference type="SMART" id="SM00382">
    <property type="entry name" value="AAA"/>
    <property type="match status" value="1"/>
</dbReference>
<protein>
    <submittedName>
        <fullName evidence="5">AAA family ATPase</fullName>
    </submittedName>
</protein>
<gene>
    <name evidence="5" type="ORF">QQ020_21260</name>
</gene>
<dbReference type="InterPro" id="IPR050168">
    <property type="entry name" value="AAA_ATPase_domain"/>
</dbReference>
<dbReference type="Gene3D" id="1.25.40.10">
    <property type="entry name" value="Tetratricopeptide repeat domain"/>
    <property type="match status" value="1"/>
</dbReference>
<feature type="domain" description="AAA+ ATPase" evidence="4">
    <location>
        <begin position="186"/>
        <end position="323"/>
    </location>
</feature>
<keyword evidence="6" id="KW-1185">Reference proteome</keyword>
<accession>A0ABT8LE92</accession>
<dbReference type="PROSITE" id="PS00674">
    <property type="entry name" value="AAA"/>
    <property type="match status" value="1"/>
</dbReference>
<dbReference type="InterPro" id="IPR011990">
    <property type="entry name" value="TPR-like_helical_dom_sf"/>
</dbReference>
<name>A0ABT8LE92_9BACT</name>
<dbReference type="SUPFAM" id="SSF52540">
    <property type="entry name" value="P-loop containing nucleoside triphosphate hydrolases"/>
    <property type="match status" value="1"/>
</dbReference>
<dbReference type="InterPro" id="IPR003959">
    <property type="entry name" value="ATPase_AAA_core"/>
</dbReference>
<comment type="similarity">
    <text evidence="3">Belongs to the AAA ATPase family.</text>
</comment>
<sequence>MDRVTLEALEQALLASPENTLLRKQVAQGFFGLGDYDKAKEHLNLILQEDPNKESKILLARCYLNLGNHSPGLIICEELLNENVDKEILPVYLQLLINDGQLEEAISQYQSYQLKFPDWNDESIESQLKISPLAPAQEPAYNPFLEKPDINFDHVGGMENVKDEIRIKIIQPLTNPDLFKAYGKKAGGGILMYGPPGCGKTYLSRATAGEIDSKFLSIGIEEIMDMWLGGSEKNLHEKFEIARKNSPCVLFFDEIDALGSKRNDLKQSAGRNVINQFLKELDGVNSQNEGLLVLGATNSPWHMDSAFLRPGRFDRIIFVPPPDQEAREKILKLQLADKPVNEIDYQKLAAKTNEFSGADIKMLVDLTVEDKLRISMKSGKVEPIRTKDLLSFCKKVRPSTKEWFNTARNYALYSNVSGIYDDIKDYLKL</sequence>
<dbReference type="PANTHER" id="PTHR23077">
    <property type="entry name" value="AAA-FAMILY ATPASE"/>
    <property type="match status" value="1"/>
</dbReference>
<dbReference type="EMBL" id="JAUJEB010000005">
    <property type="protein sequence ID" value="MDN5214623.1"/>
    <property type="molecule type" value="Genomic_DNA"/>
</dbReference>
<evidence type="ECO:0000313" key="6">
    <source>
        <dbReference type="Proteomes" id="UP001172083"/>
    </source>
</evidence>
<dbReference type="SUPFAM" id="SSF48452">
    <property type="entry name" value="TPR-like"/>
    <property type="match status" value="1"/>
</dbReference>
<proteinExistence type="inferred from homology"/>
<organism evidence="5 6">
    <name type="scientific">Agaribacillus aureus</name>
    <dbReference type="NCBI Taxonomy" id="3051825"/>
    <lineage>
        <taxon>Bacteria</taxon>
        <taxon>Pseudomonadati</taxon>
        <taxon>Bacteroidota</taxon>
        <taxon>Cytophagia</taxon>
        <taxon>Cytophagales</taxon>
        <taxon>Splendidivirgaceae</taxon>
        <taxon>Agaribacillus</taxon>
    </lineage>
</organism>
<dbReference type="Gene3D" id="3.40.50.300">
    <property type="entry name" value="P-loop containing nucleotide triphosphate hydrolases"/>
    <property type="match status" value="1"/>
</dbReference>
<evidence type="ECO:0000256" key="3">
    <source>
        <dbReference type="RuleBase" id="RU003651"/>
    </source>
</evidence>
<evidence type="ECO:0000256" key="1">
    <source>
        <dbReference type="ARBA" id="ARBA00022741"/>
    </source>
</evidence>
<dbReference type="PANTHER" id="PTHR23077:SF171">
    <property type="entry name" value="NUCLEAR VALOSIN-CONTAINING PROTEIN-LIKE"/>
    <property type="match status" value="1"/>
</dbReference>
<evidence type="ECO:0000259" key="4">
    <source>
        <dbReference type="SMART" id="SM00382"/>
    </source>
</evidence>
<evidence type="ECO:0000256" key="2">
    <source>
        <dbReference type="ARBA" id="ARBA00022840"/>
    </source>
</evidence>
<dbReference type="InterPro" id="IPR003960">
    <property type="entry name" value="ATPase_AAA_CS"/>
</dbReference>
<evidence type="ECO:0000313" key="5">
    <source>
        <dbReference type="EMBL" id="MDN5214623.1"/>
    </source>
</evidence>
<dbReference type="Proteomes" id="UP001172083">
    <property type="component" value="Unassembled WGS sequence"/>
</dbReference>
<keyword evidence="1 3" id="KW-0547">Nucleotide-binding</keyword>
<keyword evidence="2 3" id="KW-0067">ATP-binding</keyword>
<dbReference type="RefSeq" id="WP_346759962.1">
    <property type="nucleotide sequence ID" value="NZ_JAUJEB010000005.1"/>
</dbReference>
<dbReference type="InterPro" id="IPR027417">
    <property type="entry name" value="P-loop_NTPase"/>
</dbReference>
<comment type="caution">
    <text evidence="5">The sequence shown here is derived from an EMBL/GenBank/DDBJ whole genome shotgun (WGS) entry which is preliminary data.</text>
</comment>
<dbReference type="Pfam" id="PF00004">
    <property type="entry name" value="AAA"/>
    <property type="match status" value="1"/>
</dbReference>